<dbReference type="PANTHER" id="PTHR31900:SF34">
    <property type="entry name" value="EMB|CAB62440.1-RELATED"/>
    <property type="match status" value="1"/>
</dbReference>
<sequence>MRLRDIFYDDVDAIVHYKNFKSLSKLVRADIHSVLFDIFVESPKFDKYLDDILLFPNLTHVELMFGLWMSWDFVLAMLKHSPMLQYVVLSMQIQNGFYQYPVWISPCFAPECLSSQLRKCSIINYAGRESELHFAKYIMQNSKVLRTMTVCTLRYSELKVEDKLELLKELSLCPRSSSICELSFT</sequence>
<proteinExistence type="evidence at transcript level"/>
<dbReference type="PANTHER" id="PTHR31900">
    <property type="entry name" value="F-BOX/RNI SUPERFAMILY PROTEIN-RELATED"/>
    <property type="match status" value="1"/>
</dbReference>
<feature type="domain" description="FBD" evidence="1">
    <location>
        <begin position="111"/>
        <end position="185"/>
    </location>
</feature>
<dbReference type="InterPro" id="IPR050232">
    <property type="entry name" value="FBL13/AtMIF1-like"/>
</dbReference>
<name>I3S3Z9_LOTJA</name>
<dbReference type="EMBL" id="BT135196">
    <property type="protein sequence ID" value="AFK34991.1"/>
    <property type="molecule type" value="mRNA"/>
</dbReference>
<reference evidence="2" key="1">
    <citation type="submission" date="2012-05" db="EMBL/GenBank/DDBJ databases">
        <authorList>
            <person name="Krishnakumar V."/>
            <person name="Cheung F."/>
            <person name="Xiao Y."/>
            <person name="Chan A."/>
            <person name="Moskal W.A."/>
            <person name="Town C.D."/>
        </authorList>
    </citation>
    <scope>NUCLEOTIDE SEQUENCE</scope>
</reference>
<dbReference type="SMART" id="SM00579">
    <property type="entry name" value="FBD"/>
    <property type="match status" value="1"/>
</dbReference>
<dbReference type="InterPro" id="IPR006566">
    <property type="entry name" value="FBD"/>
</dbReference>
<evidence type="ECO:0000313" key="2">
    <source>
        <dbReference type="EMBL" id="AFK34991.1"/>
    </source>
</evidence>
<accession>I3S3Z9</accession>
<dbReference type="AlphaFoldDB" id="I3S3Z9"/>
<dbReference type="Pfam" id="PF08387">
    <property type="entry name" value="FBD"/>
    <property type="match status" value="1"/>
</dbReference>
<organism evidence="2">
    <name type="scientific">Lotus japonicus</name>
    <name type="common">Lotus corniculatus var. japonicus</name>
    <dbReference type="NCBI Taxonomy" id="34305"/>
    <lineage>
        <taxon>Eukaryota</taxon>
        <taxon>Viridiplantae</taxon>
        <taxon>Streptophyta</taxon>
        <taxon>Embryophyta</taxon>
        <taxon>Tracheophyta</taxon>
        <taxon>Spermatophyta</taxon>
        <taxon>Magnoliopsida</taxon>
        <taxon>eudicotyledons</taxon>
        <taxon>Gunneridae</taxon>
        <taxon>Pentapetalae</taxon>
        <taxon>rosids</taxon>
        <taxon>fabids</taxon>
        <taxon>Fabales</taxon>
        <taxon>Fabaceae</taxon>
        <taxon>Papilionoideae</taxon>
        <taxon>50 kb inversion clade</taxon>
        <taxon>NPAAA clade</taxon>
        <taxon>Hologalegina</taxon>
        <taxon>robinioid clade</taxon>
        <taxon>Loteae</taxon>
        <taxon>Lotus</taxon>
    </lineage>
</organism>
<evidence type="ECO:0000259" key="1">
    <source>
        <dbReference type="SMART" id="SM00579"/>
    </source>
</evidence>
<protein>
    <recommendedName>
        <fullName evidence="1">FBD domain-containing protein</fullName>
    </recommendedName>
</protein>